<evidence type="ECO:0000313" key="1">
    <source>
        <dbReference type="EMBL" id="BAT83330.1"/>
    </source>
</evidence>
<accession>A0A0S3RRU2</accession>
<gene>
    <name evidence="1" type="primary">Vigan.04G046300</name>
    <name evidence="1" type="ORF">VIGAN_04046300</name>
</gene>
<evidence type="ECO:0000313" key="2">
    <source>
        <dbReference type="Proteomes" id="UP000291084"/>
    </source>
</evidence>
<dbReference type="AlphaFoldDB" id="A0A0S3RRU2"/>
<dbReference type="Proteomes" id="UP000291084">
    <property type="component" value="Chromosome 4"/>
</dbReference>
<protein>
    <submittedName>
        <fullName evidence="1">Uncharacterized protein</fullName>
    </submittedName>
</protein>
<name>A0A0S3RRU2_PHAAN</name>
<proteinExistence type="predicted"/>
<reference evidence="1 2" key="1">
    <citation type="journal article" date="2015" name="Sci. Rep.">
        <title>The power of single molecule real-time sequencing technology in the de novo assembly of a eukaryotic genome.</title>
        <authorList>
            <person name="Sakai H."/>
            <person name="Naito K."/>
            <person name="Ogiso-Tanaka E."/>
            <person name="Takahashi Y."/>
            <person name="Iseki K."/>
            <person name="Muto C."/>
            <person name="Satou K."/>
            <person name="Teruya K."/>
            <person name="Shiroma A."/>
            <person name="Shimoji M."/>
            <person name="Hirano T."/>
            <person name="Itoh T."/>
            <person name="Kaga A."/>
            <person name="Tomooka N."/>
        </authorList>
    </citation>
    <scope>NUCLEOTIDE SEQUENCE [LARGE SCALE GENOMIC DNA]</scope>
    <source>
        <strain evidence="2">cv. Shumari</strain>
    </source>
</reference>
<keyword evidence="2" id="KW-1185">Reference proteome</keyword>
<organism evidence="1 2">
    <name type="scientific">Vigna angularis var. angularis</name>
    <dbReference type="NCBI Taxonomy" id="157739"/>
    <lineage>
        <taxon>Eukaryota</taxon>
        <taxon>Viridiplantae</taxon>
        <taxon>Streptophyta</taxon>
        <taxon>Embryophyta</taxon>
        <taxon>Tracheophyta</taxon>
        <taxon>Spermatophyta</taxon>
        <taxon>Magnoliopsida</taxon>
        <taxon>eudicotyledons</taxon>
        <taxon>Gunneridae</taxon>
        <taxon>Pentapetalae</taxon>
        <taxon>rosids</taxon>
        <taxon>fabids</taxon>
        <taxon>Fabales</taxon>
        <taxon>Fabaceae</taxon>
        <taxon>Papilionoideae</taxon>
        <taxon>50 kb inversion clade</taxon>
        <taxon>NPAAA clade</taxon>
        <taxon>indigoferoid/millettioid clade</taxon>
        <taxon>Phaseoleae</taxon>
        <taxon>Vigna</taxon>
    </lineage>
</organism>
<dbReference type="EMBL" id="AP015037">
    <property type="protein sequence ID" value="BAT83330.1"/>
    <property type="molecule type" value="Genomic_DNA"/>
</dbReference>
<sequence>MKKCIKHQNTTTHLLAFQTQIANKTTYKAPKQTKIQIITAWQKNSGCCYKAEELRHHNKIQRNGGKKEWFTLFHPE</sequence>